<evidence type="ECO:0000313" key="3">
    <source>
        <dbReference type="Proteomes" id="UP000611629"/>
    </source>
</evidence>
<comment type="caution">
    <text evidence="2">The sequence shown here is derived from an EMBL/GenBank/DDBJ whole genome shotgun (WGS) entry which is preliminary data.</text>
</comment>
<dbReference type="InterPro" id="IPR013096">
    <property type="entry name" value="Cupin_2"/>
</dbReference>
<dbReference type="InterPro" id="IPR014710">
    <property type="entry name" value="RmlC-like_jellyroll"/>
</dbReference>
<reference evidence="2" key="1">
    <citation type="submission" date="2020-07" db="EMBL/GenBank/DDBJ databases">
        <title>Genomic analysis of a strain of Sedimentibacter Hydroxybenzoicus DSM7310.</title>
        <authorList>
            <person name="Ma S."/>
        </authorList>
    </citation>
    <scope>NUCLEOTIDE SEQUENCE</scope>
    <source>
        <strain evidence="2">DSM 7310</strain>
    </source>
</reference>
<dbReference type="InterPro" id="IPR011051">
    <property type="entry name" value="RmlC_Cupin_sf"/>
</dbReference>
<dbReference type="EMBL" id="JACBNQ010000010">
    <property type="protein sequence ID" value="NYB74516.1"/>
    <property type="molecule type" value="Genomic_DNA"/>
</dbReference>
<accession>A0A974BKF9</accession>
<dbReference type="Gene3D" id="2.60.120.10">
    <property type="entry name" value="Jelly Rolls"/>
    <property type="match status" value="1"/>
</dbReference>
<dbReference type="Proteomes" id="UP000611629">
    <property type="component" value="Unassembled WGS sequence"/>
</dbReference>
<feature type="domain" description="Cupin type-2" evidence="1">
    <location>
        <begin position="54"/>
        <end position="105"/>
    </location>
</feature>
<evidence type="ECO:0000259" key="1">
    <source>
        <dbReference type="Pfam" id="PF07883"/>
    </source>
</evidence>
<organism evidence="2 3">
    <name type="scientific">Sedimentibacter hydroxybenzoicus DSM 7310</name>
    <dbReference type="NCBI Taxonomy" id="1123245"/>
    <lineage>
        <taxon>Bacteria</taxon>
        <taxon>Bacillati</taxon>
        <taxon>Bacillota</taxon>
        <taxon>Tissierellia</taxon>
        <taxon>Sedimentibacter</taxon>
    </lineage>
</organism>
<keyword evidence="3" id="KW-1185">Reference proteome</keyword>
<dbReference type="CDD" id="cd02208">
    <property type="entry name" value="cupin_RmlC-like"/>
    <property type="match status" value="1"/>
</dbReference>
<evidence type="ECO:0000313" key="2">
    <source>
        <dbReference type="EMBL" id="NYB74516.1"/>
    </source>
</evidence>
<proteinExistence type="predicted"/>
<sequence>MFKKISAEDISASLEVSHRQYLIGKLKLPQILSHIDDDNIEIGLTSYKEYNIELPHKHKMAFEYQYIISGETKYLDLHSGEEFYYAAGDFYRIDPGTEYAQKSLEDTSILFIKTPQGNDKVVLEQSPALKKWFSSWDAEI</sequence>
<dbReference type="Pfam" id="PF07883">
    <property type="entry name" value="Cupin_2"/>
    <property type="match status" value="1"/>
</dbReference>
<name>A0A974BKF9_SEDHY</name>
<protein>
    <submittedName>
        <fullName evidence="2">Cupin</fullName>
    </submittedName>
</protein>
<dbReference type="AlphaFoldDB" id="A0A974BKF9"/>
<dbReference type="RefSeq" id="WP_179238225.1">
    <property type="nucleotide sequence ID" value="NZ_JACBNQ010000010.1"/>
</dbReference>
<dbReference type="SUPFAM" id="SSF51182">
    <property type="entry name" value="RmlC-like cupins"/>
    <property type="match status" value="1"/>
</dbReference>
<gene>
    <name evidence="2" type="ORF">HZF24_10250</name>
</gene>